<dbReference type="eggNOG" id="ENOG502QSSP">
    <property type="taxonomic scope" value="Eukaryota"/>
</dbReference>
<evidence type="ECO:0000256" key="2">
    <source>
        <dbReference type="ARBA" id="ARBA00023110"/>
    </source>
</evidence>
<dbReference type="InterPro" id="IPR044665">
    <property type="entry name" value="E_coli_cyclophilin_A-like"/>
</dbReference>
<dbReference type="OrthoDB" id="1735926at2759"/>
<organism evidence="4 5">
    <name type="scientific">Arabis alpina</name>
    <name type="common">Alpine rock-cress</name>
    <dbReference type="NCBI Taxonomy" id="50452"/>
    <lineage>
        <taxon>Eukaryota</taxon>
        <taxon>Viridiplantae</taxon>
        <taxon>Streptophyta</taxon>
        <taxon>Embryophyta</taxon>
        <taxon>Tracheophyta</taxon>
        <taxon>Spermatophyta</taxon>
        <taxon>Magnoliopsida</taxon>
        <taxon>eudicotyledons</taxon>
        <taxon>Gunneridae</taxon>
        <taxon>Pentapetalae</taxon>
        <taxon>rosids</taxon>
        <taxon>malvids</taxon>
        <taxon>Brassicales</taxon>
        <taxon>Brassicaceae</taxon>
        <taxon>Arabideae</taxon>
        <taxon>Arabis</taxon>
    </lineage>
</organism>
<name>A0A087FX81_ARAAL</name>
<reference evidence="5" key="1">
    <citation type="journal article" date="2015" name="Nat. Plants">
        <title>Genome expansion of Arabis alpina linked with retrotransposition and reduced symmetric DNA methylation.</title>
        <authorList>
            <person name="Willing E.M."/>
            <person name="Rawat V."/>
            <person name="Mandakova T."/>
            <person name="Maumus F."/>
            <person name="James G.V."/>
            <person name="Nordstroem K.J."/>
            <person name="Becker C."/>
            <person name="Warthmann N."/>
            <person name="Chica C."/>
            <person name="Szarzynska B."/>
            <person name="Zytnicki M."/>
            <person name="Albani M.C."/>
            <person name="Kiefer C."/>
            <person name="Bergonzi S."/>
            <person name="Castaings L."/>
            <person name="Mateos J.L."/>
            <person name="Berns M.C."/>
            <person name="Bujdoso N."/>
            <person name="Piofczyk T."/>
            <person name="de Lorenzo L."/>
            <person name="Barrero-Sicilia C."/>
            <person name="Mateos I."/>
            <person name="Piednoel M."/>
            <person name="Hagmann J."/>
            <person name="Chen-Min-Tao R."/>
            <person name="Iglesias-Fernandez R."/>
            <person name="Schuster S.C."/>
            <person name="Alonso-Blanco C."/>
            <person name="Roudier F."/>
            <person name="Carbonero P."/>
            <person name="Paz-Ares J."/>
            <person name="Davis S.J."/>
            <person name="Pecinka A."/>
            <person name="Quesneville H."/>
            <person name="Colot V."/>
            <person name="Lysak M.A."/>
            <person name="Weigel D."/>
            <person name="Coupland G."/>
            <person name="Schneeberger K."/>
        </authorList>
    </citation>
    <scope>NUCLEOTIDE SEQUENCE [LARGE SCALE GENOMIC DNA]</scope>
    <source>
        <strain evidence="5">cv. Pajares</strain>
    </source>
</reference>
<dbReference type="GO" id="GO:0003755">
    <property type="term" value="F:peptidyl-prolyl cis-trans isomerase activity"/>
    <property type="evidence" value="ECO:0007669"/>
    <property type="project" value="UniProtKB-KW"/>
</dbReference>
<keyword evidence="3" id="KW-0413">Isomerase</keyword>
<dbReference type="EMBL" id="KL991109">
    <property type="protein sequence ID" value="KFK22233.1"/>
    <property type="molecule type" value="Genomic_DNA"/>
</dbReference>
<dbReference type="InterPro" id="IPR029000">
    <property type="entry name" value="Cyclophilin-like_dom_sf"/>
</dbReference>
<evidence type="ECO:0000313" key="4">
    <source>
        <dbReference type="EMBL" id="KFK22233.1"/>
    </source>
</evidence>
<dbReference type="SUPFAM" id="SSF50891">
    <property type="entry name" value="Cyclophilin-like"/>
    <property type="match status" value="1"/>
</dbReference>
<protein>
    <recommendedName>
        <fullName evidence="1">peptidylprolyl isomerase</fullName>
        <ecNumber evidence="1">5.2.1.8</ecNumber>
    </recommendedName>
</protein>
<dbReference type="AlphaFoldDB" id="A0A087FX81"/>
<dbReference type="Proteomes" id="UP000029120">
    <property type="component" value="Unassembled WGS sequence"/>
</dbReference>
<keyword evidence="2" id="KW-0697">Rotamase</keyword>
<dbReference type="EC" id="5.2.1.8" evidence="1"/>
<evidence type="ECO:0000313" key="5">
    <source>
        <dbReference type="Proteomes" id="UP000029120"/>
    </source>
</evidence>
<proteinExistence type="predicted"/>
<dbReference type="Gramene" id="KFK22233">
    <property type="protein sequence ID" value="KFK22233"/>
    <property type="gene ID" value="AALP_AAs42893U000300"/>
</dbReference>
<dbReference type="PANTHER" id="PTHR43246">
    <property type="entry name" value="PEPTIDYL-PROLYL CIS-TRANS ISOMERASE CYP38, CHLOROPLASTIC"/>
    <property type="match status" value="1"/>
</dbReference>
<accession>A0A087FX81</accession>
<gene>
    <name evidence="4" type="ORF">AALP_AAs42893U000300</name>
</gene>
<evidence type="ECO:0000256" key="3">
    <source>
        <dbReference type="ARBA" id="ARBA00023235"/>
    </source>
</evidence>
<sequence length="221" mass="24470">MLFLAHNKIEIIVFFITSSHALSNPTTKLLRFLFPNTLHQVNPSPLPQIYYPLSHCNSIALIPTPPLPSTPSLILPNLCGSTKSFVDLVEQHFYDGIEIQRYPEGPAEGFIDPSTEKIRLIPLEIRVTGNKTPFYGSTLEAQVINPFKAFGTMAMARELLQKSELTPRNSNILDGMYAVFGYVTQNEDFLAAFKVGGDVIKSIQVVSGLENLANPSYKIAS</sequence>
<keyword evidence="5" id="KW-1185">Reference proteome</keyword>
<evidence type="ECO:0000256" key="1">
    <source>
        <dbReference type="ARBA" id="ARBA00013194"/>
    </source>
</evidence>
<dbReference type="Gene3D" id="2.40.100.10">
    <property type="entry name" value="Cyclophilin-like"/>
    <property type="match status" value="1"/>
</dbReference>